<comment type="similarity">
    <text evidence="1">Belongs to the glycosyltransferase group 1 family. Glycosyltransferase 4 subfamily.</text>
</comment>
<comment type="caution">
    <text evidence="7">The sequence shown here is derived from an EMBL/GenBank/DDBJ whole genome shotgun (WGS) entry which is preliminary data.</text>
</comment>
<dbReference type="Proteomes" id="UP001597264">
    <property type="component" value="Unassembled WGS sequence"/>
</dbReference>
<dbReference type="Gene3D" id="3.40.50.2000">
    <property type="entry name" value="Glycogen Phosphorylase B"/>
    <property type="match status" value="2"/>
</dbReference>
<organism evidence="7 8">
    <name type="scientific">Microbulbifer celer</name>
    <dbReference type="NCBI Taxonomy" id="435905"/>
    <lineage>
        <taxon>Bacteria</taxon>
        <taxon>Pseudomonadati</taxon>
        <taxon>Pseudomonadota</taxon>
        <taxon>Gammaproteobacteria</taxon>
        <taxon>Cellvibrionales</taxon>
        <taxon>Microbulbiferaceae</taxon>
        <taxon>Microbulbifer</taxon>
    </lineage>
</organism>
<dbReference type="InterPro" id="IPR001296">
    <property type="entry name" value="Glyco_trans_1"/>
</dbReference>
<feature type="domain" description="Glycosyltransferase subfamily 4-like N-terminal" evidence="6">
    <location>
        <begin position="13"/>
        <end position="157"/>
    </location>
</feature>
<name>A0ABW3U8G8_9GAMM</name>
<evidence type="ECO:0000256" key="4">
    <source>
        <dbReference type="SAM" id="MobiDB-lite"/>
    </source>
</evidence>
<keyword evidence="2 7" id="KW-0328">Glycosyltransferase</keyword>
<feature type="compositionally biased region" description="Basic and acidic residues" evidence="4">
    <location>
        <begin position="170"/>
        <end position="193"/>
    </location>
</feature>
<proteinExistence type="inferred from homology"/>
<reference evidence="8" key="1">
    <citation type="journal article" date="2019" name="Int. J. Syst. Evol. Microbiol.">
        <title>The Global Catalogue of Microorganisms (GCM) 10K type strain sequencing project: providing services to taxonomists for standard genome sequencing and annotation.</title>
        <authorList>
            <consortium name="The Broad Institute Genomics Platform"/>
            <consortium name="The Broad Institute Genome Sequencing Center for Infectious Disease"/>
            <person name="Wu L."/>
            <person name="Ma J."/>
        </authorList>
    </citation>
    <scope>NUCLEOTIDE SEQUENCE [LARGE SCALE GENOMIC DNA]</scope>
    <source>
        <strain evidence="8">CCUG 54356</strain>
    </source>
</reference>
<dbReference type="GO" id="GO:0016757">
    <property type="term" value="F:glycosyltransferase activity"/>
    <property type="evidence" value="ECO:0007669"/>
    <property type="project" value="UniProtKB-KW"/>
</dbReference>
<keyword evidence="8" id="KW-1185">Reference proteome</keyword>
<dbReference type="PANTHER" id="PTHR12526">
    <property type="entry name" value="GLYCOSYLTRANSFERASE"/>
    <property type="match status" value="1"/>
</dbReference>
<dbReference type="Pfam" id="PF13439">
    <property type="entry name" value="Glyco_transf_4"/>
    <property type="match status" value="1"/>
</dbReference>
<gene>
    <name evidence="7" type="ORF">ACFQ2X_11385</name>
</gene>
<dbReference type="CDD" id="cd03801">
    <property type="entry name" value="GT4_PimA-like"/>
    <property type="match status" value="1"/>
</dbReference>
<evidence type="ECO:0000259" key="6">
    <source>
        <dbReference type="Pfam" id="PF13439"/>
    </source>
</evidence>
<accession>A0ABW3U8G8</accession>
<evidence type="ECO:0000259" key="5">
    <source>
        <dbReference type="Pfam" id="PF00534"/>
    </source>
</evidence>
<dbReference type="EC" id="2.4.-.-" evidence="7"/>
<evidence type="ECO:0000313" key="7">
    <source>
        <dbReference type="EMBL" id="MFD1217203.1"/>
    </source>
</evidence>
<dbReference type="RefSeq" id="WP_230435799.1">
    <property type="nucleotide sequence ID" value="NZ_CP087715.1"/>
</dbReference>
<evidence type="ECO:0000256" key="3">
    <source>
        <dbReference type="ARBA" id="ARBA00022679"/>
    </source>
</evidence>
<keyword evidence="3 7" id="KW-0808">Transferase</keyword>
<protein>
    <submittedName>
        <fullName evidence="7">Glycosyltransferase family 4 protein</fullName>
        <ecNumber evidence="7">2.4.-.-</ecNumber>
    </submittedName>
</protein>
<evidence type="ECO:0000256" key="1">
    <source>
        <dbReference type="ARBA" id="ARBA00009481"/>
    </source>
</evidence>
<evidence type="ECO:0000256" key="2">
    <source>
        <dbReference type="ARBA" id="ARBA00022676"/>
    </source>
</evidence>
<dbReference type="Pfam" id="PF00534">
    <property type="entry name" value="Glycos_transf_1"/>
    <property type="match status" value="1"/>
</dbReference>
<dbReference type="EMBL" id="JBHTLR010000010">
    <property type="protein sequence ID" value="MFD1217203.1"/>
    <property type="molecule type" value="Genomic_DNA"/>
</dbReference>
<dbReference type="InterPro" id="IPR028098">
    <property type="entry name" value="Glyco_trans_4-like_N"/>
</dbReference>
<feature type="domain" description="Glycosyl transferase family 1" evidence="5">
    <location>
        <begin position="194"/>
        <end position="348"/>
    </location>
</feature>
<feature type="region of interest" description="Disordered" evidence="4">
    <location>
        <begin position="158"/>
        <end position="199"/>
    </location>
</feature>
<evidence type="ECO:0000313" key="8">
    <source>
        <dbReference type="Proteomes" id="UP001597264"/>
    </source>
</evidence>
<dbReference type="SUPFAM" id="SSF53756">
    <property type="entry name" value="UDP-Glycosyltransferase/glycogen phosphorylase"/>
    <property type="match status" value="1"/>
</dbReference>
<dbReference type="PANTHER" id="PTHR12526:SF640">
    <property type="entry name" value="COLANIC ACID BIOSYNTHESIS GLYCOSYLTRANSFERASE WCAL-RELATED"/>
    <property type="match status" value="1"/>
</dbReference>
<sequence length="377" mass="41490">MKISLVMISTGLGGVQQSLVPYALAMKERGHQLQILVSQRAQSMIALLGERGLGDQVEVLEGIWKLHRYLPHAGLRKRILDFAPDLVLGFAQMGFIEAHRALRGSGIPVLTRVGTMKSKRMGRFRNADGWLATTTEMKAALKAQGFDEERIFIVPNFLAENSPEPEDNSPEPKESSPEPGEKGPEPSEQDLRHPPRIGSLGRFVPRKGFGVLIDAVDLLRERGVELESTIAGDGKDLDTMKARVEERGLSRIVHLPGWLGHSDKADFLQGLDLFVCSSLDEPFGFVYLDAMRFGLPVVTTPTVGARFIFSDTDTACWTPFEDPTALADAIQQLLSDDDRRAALGRQSRHLYTTAFSLEAGARNLDLALGQVHALGKR</sequence>